<dbReference type="EMBL" id="CAJNOI010000434">
    <property type="protein sequence ID" value="CAF1278055.1"/>
    <property type="molecule type" value="Genomic_DNA"/>
</dbReference>
<proteinExistence type="predicted"/>
<reference evidence="2" key="1">
    <citation type="submission" date="2021-02" db="EMBL/GenBank/DDBJ databases">
        <authorList>
            <person name="Nowell W R."/>
        </authorList>
    </citation>
    <scope>NUCLEOTIDE SEQUENCE</scope>
</reference>
<evidence type="ECO:0000313" key="2">
    <source>
        <dbReference type="EMBL" id="CAF1278055.1"/>
    </source>
</evidence>
<accession>A0A815BTZ8</accession>
<dbReference type="AlphaFoldDB" id="A0A815BTZ8"/>
<protein>
    <submittedName>
        <fullName evidence="2">Uncharacterized protein</fullName>
    </submittedName>
</protein>
<dbReference type="Proteomes" id="UP000663877">
    <property type="component" value="Unassembled WGS sequence"/>
</dbReference>
<feature type="signal peptide" evidence="1">
    <location>
        <begin position="1"/>
        <end position="18"/>
    </location>
</feature>
<comment type="caution">
    <text evidence="2">The sequence shown here is derived from an EMBL/GenBank/DDBJ whole genome shotgun (WGS) entry which is preliminary data.</text>
</comment>
<evidence type="ECO:0000256" key="1">
    <source>
        <dbReference type="SAM" id="SignalP"/>
    </source>
</evidence>
<sequence>MESIVLVVLLIICATSSGHKCTINRQLEVKVAEFNAADFQETIGNLHVIEVDDSSLCRMRIAINYISAFQLIQIEFSQQFGGSDLDDTMISFTTAAMYSQDSTGNFQIVSLFEYACSGNECDKKFLTDHIHWLVKVDYTEFEQKIRPLIMGYGKEAGE</sequence>
<organism evidence="2 3">
    <name type="scientific">Adineta steineri</name>
    <dbReference type="NCBI Taxonomy" id="433720"/>
    <lineage>
        <taxon>Eukaryota</taxon>
        <taxon>Metazoa</taxon>
        <taxon>Spiralia</taxon>
        <taxon>Gnathifera</taxon>
        <taxon>Rotifera</taxon>
        <taxon>Eurotatoria</taxon>
        <taxon>Bdelloidea</taxon>
        <taxon>Adinetida</taxon>
        <taxon>Adinetidae</taxon>
        <taxon>Adineta</taxon>
    </lineage>
</organism>
<feature type="chain" id="PRO_5032821405" evidence="1">
    <location>
        <begin position="19"/>
        <end position="158"/>
    </location>
</feature>
<evidence type="ECO:0000313" key="3">
    <source>
        <dbReference type="Proteomes" id="UP000663877"/>
    </source>
</evidence>
<keyword evidence="1" id="KW-0732">Signal</keyword>
<gene>
    <name evidence="2" type="ORF">BJG266_LOCUS31041</name>
</gene>
<name>A0A815BTZ8_9BILA</name>